<organism evidence="2 3">
    <name type="scientific">Novosphingobium pokkalii</name>
    <dbReference type="NCBI Taxonomy" id="1770194"/>
    <lineage>
        <taxon>Bacteria</taxon>
        <taxon>Pseudomonadati</taxon>
        <taxon>Pseudomonadota</taxon>
        <taxon>Alphaproteobacteria</taxon>
        <taxon>Sphingomonadales</taxon>
        <taxon>Sphingomonadaceae</taxon>
        <taxon>Novosphingobium</taxon>
    </lineage>
</organism>
<feature type="transmembrane region" description="Helical" evidence="1">
    <location>
        <begin position="32"/>
        <end position="53"/>
    </location>
</feature>
<name>A0ABV7UZD7_9SPHN</name>
<evidence type="ECO:0000313" key="3">
    <source>
        <dbReference type="Proteomes" id="UP001595683"/>
    </source>
</evidence>
<evidence type="ECO:0000313" key="2">
    <source>
        <dbReference type="EMBL" id="MFC3670002.1"/>
    </source>
</evidence>
<feature type="transmembrane region" description="Helical" evidence="1">
    <location>
        <begin position="7"/>
        <end position="26"/>
    </location>
</feature>
<gene>
    <name evidence="2" type="ORF">ACFOOT_01055</name>
</gene>
<protein>
    <submittedName>
        <fullName evidence="2">Uncharacterized protein</fullName>
    </submittedName>
</protein>
<reference evidence="3" key="1">
    <citation type="journal article" date="2019" name="Int. J. Syst. Evol. Microbiol.">
        <title>The Global Catalogue of Microorganisms (GCM) 10K type strain sequencing project: providing services to taxonomists for standard genome sequencing and annotation.</title>
        <authorList>
            <consortium name="The Broad Institute Genomics Platform"/>
            <consortium name="The Broad Institute Genome Sequencing Center for Infectious Disease"/>
            <person name="Wu L."/>
            <person name="Ma J."/>
        </authorList>
    </citation>
    <scope>NUCLEOTIDE SEQUENCE [LARGE SCALE GENOMIC DNA]</scope>
    <source>
        <strain evidence="3">KCTC 42224</strain>
    </source>
</reference>
<dbReference type="EMBL" id="JBHRYE010000002">
    <property type="protein sequence ID" value="MFC3670002.1"/>
    <property type="molecule type" value="Genomic_DNA"/>
</dbReference>
<keyword evidence="1" id="KW-0472">Membrane</keyword>
<accession>A0ABV7UZD7</accession>
<keyword evidence="1" id="KW-1133">Transmembrane helix</keyword>
<dbReference type="RefSeq" id="WP_191324499.1">
    <property type="nucleotide sequence ID" value="NZ_BMZP01000009.1"/>
</dbReference>
<comment type="caution">
    <text evidence="2">The sequence shown here is derived from an EMBL/GenBank/DDBJ whole genome shotgun (WGS) entry which is preliminary data.</text>
</comment>
<sequence>MSPIRRFYLAKLGWLAFVAPIPLFVVSMEQRLATFSLVAAILVGVCGELYCLWMLRCPTCDSPIAHRGRLYPGNGPERFCPACRRDLAQR</sequence>
<keyword evidence="1" id="KW-0812">Transmembrane</keyword>
<proteinExistence type="predicted"/>
<dbReference type="Proteomes" id="UP001595683">
    <property type="component" value="Unassembled WGS sequence"/>
</dbReference>
<keyword evidence="3" id="KW-1185">Reference proteome</keyword>
<evidence type="ECO:0000256" key="1">
    <source>
        <dbReference type="SAM" id="Phobius"/>
    </source>
</evidence>